<dbReference type="KEGG" id="lpav:PLANPX_0209"/>
<dbReference type="CDD" id="cd02947">
    <property type="entry name" value="TRX_family"/>
    <property type="match status" value="1"/>
</dbReference>
<name>A0A5K7X457_9BACT</name>
<dbReference type="PROSITE" id="PS51352">
    <property type="entry name" value="THIOREDOXIN_2"/>
    <property type="match status" value="1"/>
</dbReference>
<protein>
    <submittedName>
        <fullName evidence="2">Thioredoxin related protein</fullName>
    </submittedName>
</protein>
<evidence type="ECO:0000313" key="2">
    <source>
        <dbReference type="EMBL" id="BBO30597.1"/>
    </source>
</evidence>
<keyword evidence="3" id="KW-1185">Reference proteome</keyword>
<dbReference type="SUPFAM" id="SSF52833">
    <property type="entry name" value="Thioredoxin-like"/>
    <property type="match status" value="1"/>
</dbReference>
<sequence>MANDYLNPGPSREEIDAAAGLVLLEFGAPWCGHCQGAAPAVAEAIAQFPGIEHVKVEDGPGRPLGRSFRVKLWPTLIGLRDGQEVARSVRPESVESVQELLGQL</sequence>
<gene>
    <name evidence="2" type="ORF">PLANPX_0209</name>
</gene>
<dbReference type="InterPro" id="IPR036249">
    <property type="entry name" value="Thioredoxin-like_sf"/>
</dbReference>
<proteinExistence type="predicted"/>
<dbReference type="Gene3D" id="3.40.30.10">
    <property type="entry name" value="Glutaredoxin"/>
    <property type="match status" value="1"/>
</dbReference>
<evidence type="ECO:0000259" key="1">
    <source>
        <dbReference type="PROSITE" id="PS51352"/>
    </source>
</evidence>
<feature type="domain" description="Thioredoxin" evidence="1">
    <location>
        <begin position="1"/>
        <end position="104"/>
    </location>
</feature>
<organism evidence="2 3">
    <name type="scientific">Lacipirellula parvula</name>
    <dbReference type="NCBI Taxonomy" id="2650471"/>
    <lineage>
        <taxon>Bacteria</taxon>
        <taxon>Pseudomonadati</taxon>
        <taxon>Planctomycetota</taxon>
        <taxon>Planctomycetia</taxon>
        <taxon>Pirellulales</taxon>
        <taxon>Lacipirellulaceae</taxon>
        <taxon>Lacipirellula</taxon>
    </lineage>
</organism>
<dbReference type="EMBL" id="AP021861">
    <property type="protein sequence ID" value="BBO30597.1"/>
    <property type="molecule type" value="Genomic_DNA"/>
</dbReference>
<accession>A0A5K7X457</accession>
<evidence type="ECO:0000313" key="3">
    <source>
        <dbReference type="Proteomes" id="UP000326837"/>
    </source>
</evidence>
<reference evidence="3" key="1">
    <citation type="submission" date="2019-10" db="EMBL/GenBank/DDBJ databases">
        <title>Lacipirellula parvula gen. nov., sp. nov., representing a lineage of planctomycetes widespread in freshwater anoxic habitats, and description of the family Lacipirellulaceae.</title>
        <authorList>
            <person name="Dedysh S.N."/>
            <person name="Kulichevskaya I.S."/>
            <person name="Beletsky A.V."/>
            <person name="Rakitin A.L."/>
            <person name="Mardanov A.V."/>
            <person name="Ivanova A.A."/>
            <person name="Saltykova V.X."/>
            <person name="Rijpstra W.I.C."/>
            <person name="Sinninghe Damste J.S."/>
            <person name="Ravin N.V."/>
        </authorList>
    </citation>
    <scope>NUCLEOTIDE SEQUENCE [LARGE SCALE GENOMIC DNA]</scope>
    <source>
        <strain evidence="3">PX69</strain>
    </source>
</reference>
<dbReference type="AlphaFoldDB" id="A0A5K7X457"/>
<dbReference type="InterPro" id="IPR013766">
    <property type="entry name" value="Thioredoxin_domain"/>
</dbReference>
<dbReference type="RefSeq" id="WP_152096917.1">
    <property type="nucleotide sequence ID" value="NZ_AP021861.1"/>
</dbReference>
<dbReference type="Proteomes" id="UP000326837">
    <property type="component" value="Chromosome"/>
</dbReference>
<dbReference type="Pfam" id="PF00085">
    <property type="entry name" value="Thioredoxin"/>
    <property type="match status" value="1"/>
</dbReference>